<proteinExistence type="predicted"/>
<dbReference type="Proteomes" id="UP001596472">
    <property type="component" value="Unassembled WGS sequence"/>
</dbReference>
<dbReference type="RefSeq" id="WP_379707933.1">
    <property type="nucleotide sequence ID" value="NZ_JBHTBS010000001.1"/>
</dbReference>
<organism evidence="3 4">
    <name type="scientific">Haloferula chungangensis</name>
    <dbReference type="NCBI Taxonomy" id="1048331"/>
    <lineage>
        <taxon>Bacteria</taxon>
        <taxon>Pseudomonadati</taxon>
        <taxon>Verrucomicrobiota</taxon>
        <taxon>Verrucomicrobiia</taxon>
        <taxon>Verrucomicrobiales</taxon>
        <taxon>Verrucomicrobiaceae</taxon>
        <taxon>Haloferula</taxon>
    </lineage>
</organism>
<dbReference type="Pfam" id="PF25583">
    <property type="entry name" value="WCX"/>
    <property type="match status" value="1"/>
</dbReference>
<comment type="caution">
    <text evidence="3">The sequence shown here is derived from an EMBL/GenBank/DDBJ whole genome shotgun (WGS) entry which is preliminary data.</text>
</comment>
<dbReference type="Pfam" id="PF13280">
    <property type="entry name" value="WYL"/>
    <property type="match status" value="1"/>
</dbReference>
<feature type="domain" description="WYL" evidence="1">
    <location>
        <begin position="161"/>
        <end position="229"/>
    </location>
</feature>
<evidence type="ECO:0000259" key="1">
    <source>
        <dbReference type="Pfam" id="PF13280"/>
    </source>
</evidence>
<name>A0ABW2L232_9BACT</name>
<feature type="domain" description="WCX" evidence="2">
    <location>
        <begin position="264"/>
        <end position="340"/>
    </location>
</feature>
<dbReference type="InterPro" id="IPR051534">
    <property type="entry name" value="CBASS_pafABC_assoc_protein"/>
</dbReference>
<sequence>MAKLRNTVSDLMADKPVKFTRRPMERIHKIHTAIKSGRLPNCTTLAKELEVTPKTVQRDINFMRDSLKVPLCYNEQSHGYYYENAVDDFPEFEVGAEEMAALFLARSALESIRGTELAEKVREAFGKLTRSMSERVQLNWSDLDDAFSRKVPEVRGRDVKVFGQLAEAVVQQVEVSFHYLKLDADKAEARKVRPLHLGEVDGSWYLIGMDVDREALRTFALPRVTRLKVSGNSFERPTGFDGREHLRRSFGIWTVSGDDSLSLVQVRLKDYAARLAQERRWHPTQEVKVLNAKGTKVDVCFEAGALEEVLRWVLSFGSKAKVIGPPKLKKMVADELALMAK</sequence>
<reference evidence="4" key="1">
    <citation type="journal article" date="2019" name="Int. J. Syst. Evol. Microbiol.">
        <title>The Global Catalogue of Microorganisms (GCM) 10K type strain sequencing project: providing services to taxonomists for standard genome sequencing and annotation.</title>
        <authorList>
            <consortium name="The Broad Institute Genomics Platform"/>
            <consortium name="The Broad Institute Genome Sequencing Center for Infectious Disease"/>
            <person name="Wu L."/>
            <person name="Ma J."/>
        </authorList>
    </citation>
    <scope>NUCLEOTIDE SEQUENCE [LARGE SCALE GENOMIC DNA]</scope>
    <source>
        <strain evidence="4">CGMCC 4.1467</strain>
    </source>
</reference>
<evidence type="ECO:0000313" key="4">
    <source>
        <dbReference type="Proteomes" id="UP001596472"/>
    </source>
</evidence>
<accession>A0ABW2L232</accession>
<dbReference type="InterPro" id="IPR026881">
    <property type="entry name" value="WYL_dom"/>
</dbReference>
<evidence type="ECO:0000259" key="2">
    <source>
        <dbReference type="Pfam" id="PF25583"/>
    </source>
</evidence>
<dbReference type="PROSITE" id="PS52050">
    <property type="entry name" value="WYL"/>
    <property type="match status" value="1"/>
</dbReference>
<dbReference type="EMBL" id="JBHTBS010000001">
    <property type="protein sequence ID" value="MFC7335630.1"/>
    <property type="molecule type" value="Genomic_DNA"/>
</dbReference>
<gene>
    <name evidence="3" type="ORF">ACFQY0_00455</name>
</gene>
<dbReference type="PANTHER" id="PTHR34580:SF9">
    <property type="entry name" value="SLL5097 PROTEIN"/>
    <property type="match status" value="1"/>
</dbReference>
<keyword evidence="4" id="KW-1185">Reference proteome</keyword>
<dbReference type="PANTHER" id="PTHR34580">
    <property type="match status" value="1"/>
</dbReference>
<protein>
    <submittedName>
        <fullName evidence="3">Helix-turn-helix transcriptional regulator</fullName>
    </submittedName>
</protein>
<evidence type="ECO:0000313" key="3">
    <source>
        <dbReference type="EMBL" id="MFC7335630.1"/>
    </source>
</evidence>
<dbReference type="InterPro" id="IPR057727">
    <property type="entry name" value="WCX_dom"/>
</dbReference>